<feature type="coiled-coil region" evidence="1">
    <location>
        <begin position="317"/>
        <end position="344"/>
    </location>
</feature>
<evidence type="ECO:0000313" key="3">
    <source>
        <dbReference type="EMBL" id="TDR50130.1"/>
    </source>
</evidence>
<evidence type="ECO:0000259" key="2">
    <source>
        <dbReference type="Pfam" id="PF18449"/>
    </source>
</evidence>
<accession>A0A4R6ZDG3</accession>
<dbReference type="AlphaFoldDB" id="A0A4R6ZDG3"/>
<feature type="domain" description="Pesticidal crystal protein Cry1Aa" evidence="2">
    <location>
        <begin position="270"/>
        <end position="333"/>
    </location>
</feature>
<proteinExistence type="predicted"/>
<dbReference type="Proteomes" id="UP000295558">
    <property type="component" value="Unassembled WGS sequence"/>
</dbReference>
<feature type="coiled-coil region" evidence="1">
    <location>
        <begin position="391"/>
        <end position="418"/>
    </location>
</feature>
<dbReference type="STRING" id="1265846.PROCOU_17625"/>
<protein>
    <recommendedName>
        <fullName evidence="2">Pesticidal crystal protein Cry1Aa domain-containing protein</fullName>
    </recommendedName>
</protein>
<organism evidence="3 4">
    <name type="scientific">Listeria rocourtiae</name>
    <dbReference type="NCBI Taxonomy" id="647910"/>
    <lineage>
        <taxon>Bacteria</taxon>
        <taxon>Bacillati</taxon>
        <taxon>Bacillota</taxon>
        <taxon>Bacilli</taxon>
        <taxon>Bacillales</taxon>
        <taxon>Listeriaceae</taxon>
        <taxon>Listeria</taxon>
    </lineage>
</organism>
<feature type="domain" description="Pesticidal crystal protein Cry1Aa" evidence="2">
    <location>
        <begin position="345"/>
        <end position="407"/>
    </location>
</feature>
<dbReference type="Pfam" id="PF18449">
    <property type="entry name" value="Endotoxin_C2"/>
    <property type="match status" value="2"/>
</dbReference>
<gene>
    <name evidence="3" type="ORF">DFP96_1391</name>
</gene>
<feature type="non-terminal residue" evidence="3">
    <location>
        <position position="429"/>
    </location>
</feature>
<dbReference type="RefSeq" id="WP_166666150.1">
    <property type="nucleotide sequence ID" value="NZ_SNZK01000039.1"/>
</dbReference>
<keyword evidence="4" id="KW-1185">Reference proteome</keyword>
<dbReference type="InterPro" id="IPR054544">
    <property type="entry name" value="Pest_crys_Cry1Aa_dom-IV"/>
</dbReference>
<name>A0A4R6ZDG3_9LIST</name>
<keyword evidence="1" id="KW-0175">Coiled coil</keyword>
<dbReference type="EMBL" id="SNZK01000039">
    <property type="protein sequence ID" value="TDR50130.1"/>
    <property type="molecule type" value="Genomic_DNA"/>
</dbReference>
<reference evidence="3 4" key="1">
    <citation type="submission" date="2019-03" db="EMBL/GenBank/DDBJ databases">
        <title>Genomic Encyclopedia of Type Strains, Phase III (KMG-III): the genomes of soil and plant-associated and newly described type strains.</title>
        <authorList>
            <person name="Whitman W."/>
        </authorList>
    </citation>
    <scope>NUCLEOTIDE SEQUENCE [LARGE SCALE GENOMIC DNA]</scope>
    <source>
        <strain evidence="3 4">CECT 7972</strain>
    </source>
</reference>
<comment type="caution">
    <text evidence="3">The sequence shown here is derived from an EMBL/GenBank/DDBJ whole genome shotgun (WGS) entry which is preliminary data.</text>
</comment>
<evidence type="ECO:0000313" key="4">
    <source>
        <dbReference type="Proteomes" id="UP000295558"/>
    </source>
</evidence>
<evidence type="ECO:0000256" key="1">
    <source>
        <dbReference type="SAM" id="Coils"/>
    </source>
</evidence>
<sequence length="429" mass="46242">MKFKKIISVLAATSILGTSIVTPLNIISTKTFASMATQSIDSNPNLINLNFDKATETASFKFKNWITGTETKNIRANTPTFTQSGNKYSTSDGKSIQVNSPTEIALVNTSGKYFMIGQYVNTEIGKEYTISSKYTNPNPNATSNYFWMGSLSSADVANDSKFTAASGTAEHTFTATESQTLIFIQQVVTTTGTKTLTLSDFSATKSKYQIAKEGVNAMFEADGKVKTTVDQVWIDEVQAQINLVTDATKKQALQTELNKAKQKVADDTVKLNTAKAAVDALFVNNTSSSDAIKDTTTQIAIDNAKMLVNQVTDPTVKTALEQDIAKAQSLLDAKNAAIQAEKDRQDAASKAVKELFTNDDSSSNSIKNLTDQTAINDAKALVDKVTDPTVKAALEQDIAKAQNLLDAKNAAIQAEKDRQDAASKAVKEL</sequence>